<keyword evidence="3" id="KW-1185">Reference proteome</keyword>
<keyword evidence="1" id="KW-0812">Transmembrane</keyword>
<feature type="transmembrane region" description="Helical" evidence="1">
    <location>
        <begin position="171"/>
        <end position="204"/>
    </location>
</feature>
<keyword evidence="1" id="KW-0472">Membrane</keyword>
<feature type="transmembrane region" description="Helical" evidence="1">
    <location>
        <begin position="90"/>
        <end position="110"/>
    </location>
</feature>
<feature type="transmembrane region" description="Helical" evidence="1">
    <location>
        <begin position="353"/>
        <end position="372"/>
    </location>
</feature>
<proteinExistence type="predicted"/>
<feature type="transmembrane region" description="Helical" evidence="1">
    <location>
        <begin position="325"/>
        <end position="346"/>
    </location>
</feature>
<feature type="transmembrane region" description="Helical" evidence="1">
    <location>
        <begin position="296"/>
        <end position="319"/>
    </location>
</feature>
<evidence type="ECO:0000313" key="3">
    <source>
        <dbReference type="Proteomes" id="UP000199632"/>
    </source>
</evidence>
<feature type="transmembrane region" description="Helical" evidence="1">
    <location>
        <begin position="211"/>
        <end position="232"/>
    </location>
</feature>
<dbReference type="EMBL" id="FNQB01000005">
    <property type="protein sequence ID" value="SDZ65155.1"/>
    <property type="molecule type" value="Genomic_DNA"/>
</dbReference>
<protein>
    <recommendedName>
        <fullName evidence="4">Dolichyl-phosphate-mannose-protein mannosyltransferase</fullName>
    </recommendedName>
</protein>
<dbReference type="AlphaFoldDB" id="A0A1H3UTJ3"/>
<dbReference type="Proteomes" id="UP000199632">
    <property type="component" value="Unassembled WGS sequence"/>
</dbReference>
<name>A0A1H3UTJ3_9ACTN</name>
<evidence type="ECO:0000256" key="1">
    <source>
        <dbReference type="SAM" id="Phobius"/>
    </source>
</evidence>
<keyword evidence="1" id="KW-1133">Transmembrane helix</keyword>
<accession>A0A1H3UTJ3</accession>
<feature type="transmembrane region" description="Helical" evidence="1">
    <location>
        <begin position="146"/>
        <end position="165"/>
    </location>
</feature>
<dbReference type="STRING" id="137265.SAMN05421684_7944"/>
<evidence type="ECO:0000313" key="2">
    <source>
        <dbReference type="EMBL" id="SDZ65155.1"/>
    </source>
</evidence>
<feature type="transmembrane region" description="Helical" evidence="1">
    <location>
        <begin position="272"/>
        <end position="289"/>
    </location>
</feature>
<evidence type="ECO:0008006" key="4">
    <source>
        <dbReference type="Google" id="ProtNLM"/>
    </source>
</evidence>
<reference evidence="3" key="1">
    <citation type="submission" date="2016-10" db="EMBL/GenBank/DDBJ databases">
        <authorList>
            <person name="Varghese N."/>
            <person name="Submissions S."/>
        </authorList>
    </citation>
    <scope>NUCLEOTIDE SEQUENCE [LARGE SCALE GENOMIC DNA]</scope>
    <source>
        <strain evidence="3">DSM 44718</strain>
    </source>
</reference>
<organism evidence="2 3">
    <name type="scientific">Asanoa ishikariensis</name>
    <dbReference type="NCBI Taxonomy" id="137265"/>
    <lineage>
        <taxon>Bacteria</taxon>
        <taxon>Bacillati</taxon>
        <taxon>Actinomycetota</taxon>
        <taxon>Actinomycetes</taxon>
        <taxon>Micromonosporales</taxon>
        <taxon>Micromonosporaceae</taxon>
        <taxon>Asanoa</taxon>
    </lineage>
</organism>
<gene>
    <name evidence="2" type="ORF">SAMN05421684_7944</name>
</gene>
<sequence length="526" mass="56330">MPNLSPRLALARCRWSRLLIEAPWPAALLVVTFVIHDVPAAVRLPYWLDEAWVAVSVRYPVTDLPEVTSSTPIGWTALLRLIPDPDALRLLPLAFLGVSVLGGYAVATVLRWPSTAHRVTAGLTTGLAVVLLPAQHLRHDLKQYTADAAVALLLLAMVGFAEATWSYHRLALLIGVSTFGVLVSHTAMLVGGCAVGGLVLTALVRKQWRAAAATSVAGLVIVMAFGAAYFGLAKQGSHIAMANYWNSFFPPLADLPGYLPERVRLLERIMGAPWQILLPFAAAGVVGAARLGRLSVAIGAAMLAPAAVAAGVARLYPLLDPRTSHFMLVTVIAFAALGVAYLATLLGRALNRTVPGAAFAAMLALTIVGGYAHQTSPWFRFDGDDKALGERIPAASEDVRTQVRYVWTHRRPSDIVLVGGAAAYGFAFYWPEKPGRRPDPELGTGWRPAYADTSIVLAAGRDAISIRSAIVTATENAKRSGPGAVVWVIRTHVNATEERKWKQETANLKLRLVVAGGDAVPRLEGW</sequence>